<evidence type="ECO:0000313" key="7">
    <source>
        <dbReference type="Proteomes" id="UP000676951"/>
    </source>
</evidence>
<evidence type="ECO:0000256" key="3">
    <source>
        <dbReference type="ARBA" id="ARBA00022824"/>
    </source>
</evidence>
<comment type="subcellular location">
    <subcellularLocation>
        <location evidence="1">Endoplasmic reticulum</location>
    </subcellularLocation>
    <subcellularLocation>
        <location evidence="2">Membrane</location>
    </subcellularLocation>
</comment>
<dbReference type="InterPro" id="IPR052374">
    <property type="entry name" value="SERAC1"/>
</dbReference>
<reference evidence="6 7" key="1">
    <citation type="submission" date="2021-06" db="EMBL/GenBank/DDBJ databases">
        <title>Bradyrhizobium sp. S2-11-4 Genome sequencing.</title>
        <authorList>
            <person name="Jin L."/>
        </authorList>
    </citation>
    <scope>NUCLEOTIDE SEQUENCE [LARGE SCALE GENOMIC DNA]</scope>
    <source>
        <strain evidence="6 7">S2-11-4</strain>
    </source>
</reference>
<dbReference type="PANTHER" id="PTHR48182">
    <property type="entry name" value="PROTEIN SERAC1"/>
    <property type="match status" value="1"/>
</dbReference>
<dbReference type="Proteomes" id="UP000676951">
    <property type="component" value="Chromosome"/>
</dbReference>
<dbReference type="Gene3D" id="3.40.50.1820">
    <property type="entry name" value="alpha/beta hydrolase"/>
    <property type="match status" value="1"/>
</dbReference>
<accession>A0A975NVS9</accession>
<keyword evidence="3" id="KW-0256">Endoplasmic reticulum</keyword>
<name>A0A975NVS9_9BRAD</name>
<dbReference type="InterPro" id="IPR029058">
    <property type="entry name" value="AB_hydrolase_fold"/>
</dbReference>
<protein>
    <recommendedName>
        <fullName evidence="5">HTH domain-containing protein</fullName>
    </recommendedName>
</protein>
<feature type="domain" description="HTH" evidence="5">
    <location>
        <begin position="864"/>
        <end position="933"/>
    </location>
</feature>
<keyword evidence="7" id="KW-1185">Reference proteome</keyword>
<sequence length="1459" mass="161817">MALVDRANNILARLLVEQQLKRGEIAFIAHSFGGLITEQLLRVANDRAVSEPNVADFANRIRRIGFLGTPHLGADLASWTGTLRLIARPSSATKGLGRNNPELRGLNQWYRRFAPENGILTLTLIEGRRTLFGLIVKPDSSDPGLPSTAIPVDADHFSIASPDSRQSEIFVHVLDFLRAQVAPNSRQLFVADATLDTIADQSRQTTAVLERIEQRLISISSPPIALPTIPSFLVDSETEKRLLRIRQSRFIPPSNLLEQVSTLVYDLTHGELISASPSMKACALAWCARILTSKPDKSEAKTVFETARQLAHTEEVTIAQAFLESYERGYQSALEILSPLRSPAARSAAFVIVSNQMTALEALDWYERSGLSLSQLDADGKFYILKKQLDAGIWANALATANALQEADFDNAPGLLYLAGGAHLAQAVPDELITLVLWTLPFDAAPFPLADDERALAERREARNLYSRSSVAAATYGNERASNEASDRALWLGLRDPISRATARAELAQSMRDPLHSLRRLPLALQFGLKLDLKAVEEEIERQDKLSDGASPDAAVARFSLAMTKNNPGEVADYIARHRSQLTRHLNPSFVGSVEIQVLAQSGQIEKAEALALAQAGPDQTQQEKERLARIIAEAKGSNPVEARKAQFEKTDALTDLANLIELLESHRDWQMLVPYARIFFERTRDIAACRIYVQALFETRDFPALISLLQSHPDFTTHSPFIESLLAWALYRSGDVNESRNVLASLRSKRDDPNDRLLAVNLGIASGDWASLATFVEQEWQQRSERDASELLRAGQLARQIGSGRAKELIFAAVASGNDDPAILIGSYGAAVSAGWETNETAVWLERAAALSGEDGPVKTMALKDVVNLNPEWQQRETSTWEQFYAAQLPLFTVGRLLNRSLVDLQLMPALANPETSDPRRRTLIYAYSGARGHASGSPRSFAIDPTAALTLGAFDALDDLLARAQTVVVPHNMLGWLFEEKQKIQFHQPSKIAEAKELKSLIDSKALSKFEATAVRQTELAAEIGDELASLFAEAEADFGEDRRQRLVVRPSPLHRIGSLMEEEAELGRHEDSVCGCLDLVDALVRQGQLTEAEQQHARAYLALHEKAWPTAKRIEPGAILYLDELAVSYLQHLHLLSRLQPAGFTAILPLGEILQAERLIKYEALSNRAAAVIEKIRHTLSDGISANKVKLAPESRNREDRSPQLDPHPSFDVIETAELVDVVVIDDRYFNKFSNLLGSFGTRPIWTTYDLLTSDYYDPARKQDHLTRMRRAGMSFVPVAGEELEALLARSQITDGHLDESAELKALRESILMARMSTGLLLPAENTWFEGFLRAIIGTIKSQWREGSIEEVAAARSNWLLSQLDIRHWAHRFKIGGHPEATQARYRAQILSLALLHESVPAAIRQKYWAWLEDKLLTPIQNEERDLFASILDQVRSLVVEGTEQGLRIGEEDDAP</sequence>
<dbReference type="InterPro" id="IPR056620">
    <property type="entry name" value="HTH_next_PIN-TPR-GreABC"/>
</dbReference>
<evidence type="ECO:0000256" key="4">
    <source>
        <dbReference type="ARBA" id="ARBA00023136"/>
    </source>
</evidence>
<dbReference type="SUPFAM" id="SSF53474">
    <property type="entry name" value="alpha/beta-Hydrolases"/>
    <property type="match status" value="1"/>
</dbReference>
<evidence type="ECO:0000259" key="5">
    <source>
        <dbReference type="Pfam" id="PF24407"/>
    </source>
</evidence>
<evidence type="ECO:0000256" key="2">
    <source>
        <dbReference type="ARBA" id="ARBA00004370"/>
    </source>
</evidence>
<dbReference type="GO" id="GO:0016020">
    <property type="term" value="C:membrane"/>
    <property type="evidence" value="ECO:0007669"/>
    <property type="project" value="UniProtKB-SubCell"/>
</dbReference>
<evidence type="ECO:0000313" key="6">
    <source>
        <dbReference type="EMBL" id="QWG22207.1"/>
    </source>
</evidence>
<evidence type="ECO:0000256" key="1">
    <source>
        <dbReference type="ARBA" id="ARBA00004240"/>
    </source>
</evidence>
<dbReference type="EMBL" id="CP076136">
    <property type="protein sequence ID" value="QWG22207.1"/>
    <property type="molecule type" value="Genomic_DNA"/>
</dbReference>
<proteinExistence type="predicted"/>
<keyword evidence="4" id="KW-0472">Membrane</keyword>
<dbReference type="PANTHER" id="PTHR48182:SF2">
    <property type="entry name" value="PROTEIN SERAC1"/>
    <property type="match status" value="1"/>
</dbReference>
<gene>
    <name evidence="6" type="ORF">KMZ93_19815</name>
</gene>
<dbReference type="Pfam" id="PF24407">
    <property type="entry name" value="HTH_upst_double_PIN"/>
    <property type="match status" value="1"/>
</dbReference>
<organism evidence="6 7">
    <name type="scientific">Bradyrhizobium sediminis</name>
    <dbReference type="NCBI Taxonomy" id="2840469"/>
    <lineage>
        <taxon>Bacteria</taxon>
        <taxon>Pseudomonadati</taxon>
        <taxon>Pseudomonadota</taxon>
        <taxon>Alphaproteobacteria</taxon>
        <taxon>Hyphomicrobiales</taxon>
        <taxon>Nitrobacteraceae</taxon>
        <taxon>Bradyrhizobium</taxon>
    </lineage>
</organism>